<sequence length="441" mass="48732">MNDVRAVYLADFFDSAKAATAPVPDKATQQVWYADDSAAGGNLEVLHDRWSKLCKLGPKYGYYPNKRKTRLLVKSDIYARAVEVFANTGLEIVTDGNPYLGGVIDSEAFISETLARKVQLWVNEVTTLSTIAELKPHAAFAGFTHGVSASWNYFARVTDISFLTSNSDPLLPLETVICKTLIPQLTGLYHPSDTIRKLLSLPYCLGGLNITNPCTHLPSQYQVHCQNQVHRYFSTSRQSQRSIKLGFGSPLKLPGFSLPQIHKSAFRDAIHLQYGWDILDTPSDCTCGQNFSLDHALSCPAGRFPSIHHNKVRDITATLLSEVCANVEIEPHLQPITGEHFPLRTANCDQNARLYVVANVFSATGSMSKSTSNFYSHLAQKLSTKCNKHLPVTLGLLRCCLSFALLRSAIMCIRGVRSSQHKPVVSAPFDLQLADSHLSFC</sequence>
<accession>A0A1X7TFX3</accession>
<dbReference type="OrthoDB" id="5981853at2759"/>
<dbReference type="eggNOG" id="ENOG502S9D9">
    <property type="taxonomic scope" value="Eukaryota"/>
</dbReference>
<protein>
    <submittedName>
        <fullName evidence="1">Uncharacterized protein</fullName>
    </submittedName>
</protein>
<dbReference type="InParanoid" id="A0A1X7TFX3"/>
<organism evidence="1">
    <name type="scientific">Amphimedon queenslandica</name>
    <name type="common">Sponge</name>
    <dbReference type="NCBI Taxonomy" id="400682"/>
    <lineage>
        <taxon>Eukaryota</taxon>
        <taxon>Metazoa</taxon>
        <taxon>Porifera</taxon>
        <taxon>Demospongiae</taxon>
        <taxon>Heteroscleromorpha</taxon>
        <taxon>Haplosclerida</taxon>
        <taxon>Niphatidae</taxon>
        <taxon>Amphimedon</taxon>
    </lineage>
</organism>
<proteinExistence type="predicted"/>
<reference evidence="1" key="1">
    <citation type="submission" date="2017-05" db="UniProtKB">
        <authorList>
            <consortium name="EnsemblMetazoa"/>
        </authorList>
    </citation>
    <scope>IDENTIFICATION</scope>
</reference>
<dbReference type="EnsemblMetazoa" id="Aqu2.1.13300_001">
    <property type="protein sequence ID" value="Aqu2.1.13300_001"/>
    <property type="gene ID" value="Aqu2.1.13300"/>
</dbReference>
<dbReference type="AlphaFoldDB" id="A0A1X7TFX3"/>
<evidence type="ECO:0000313" key="1">
    <source>
        <dbReference type="EnsemblMetazoa" id="Aqu2.1.13300_001"/>
    </source>
</evidence>
<name>A0A1X7TFX3_AMPQE</name>